<dbReference type="EMBL" id="CM042891">
    <property type="protein sequence ID" value="KAI4304396.1"/>
    <property type="molecule type" value="Genomic_DNA"/>
</dbReference>
<name>A0ACB9L4R8_9MYRT</name>
<accession>A0ACB9L4R8</accession>
<reference evidence="2" key="1">
    <citation type="journal article" date="2023" name="Front. Plant Sci.">
        <title>Chromosomal-level genome assembly of Melastoma candidum provides insights into trichome evolution.</title>
        <authorList>
            <person name="Zhong Y."/>
            <person name="Wu W."/>
            <person name="Sun C."/>
            <person name="Zou P."/>
            <person name="Liu Y."/>
            <person name="Dai S."/>
            <person name="Zhou R."/>
        </authorList>
    </citation>
    <scope>NUCLEOTIDE SEQUENCE [LARGE SCALE GENOMIC DNA]</scope>
</reference>
<evidence type="ECO:0000313" key="1">
    <source>
        <dbReference type="EMBL" id="KAI4304396.1"/>
    </source>
</evidence>
<comment type="caution">
    <text evidence="1">The sequence shown here is derived from an EMBL/GenBank/DDBJ whole genome shotgun (WGS) entry which is preliminary data.</text>
</comment>
<sequence length="87" mass="9491">MVIPSTGTEGRRGTAVVDLPLMGCLPIMITLNSNHTITQMECMDQYSSVTRDYNTLLQAELGNMQNSLASRGARIHAMLTSTRLCST</sequence>
<evidence type="ECO:0000313" key="2">
    <source>
        <dbReference type="Proteomes" id="UP001057402"/>
    </source>
</evidence>
<proteinExistence type="predicted"/>
<keyword evidence="2" id="KW-1185">Reference proteome</keyword>
<dbReference type="Proteomes" id="UP001057402">
    <property type="component" value="Chromosome 12"/>
</dbReference>
<gene>
    <name evidence="1" type="ORF">MLD38_039916</name>
</gene>
<organism evidence="1 2">
    <name type="scientific">Melastoma candidum</name>
    <dbReference type="NCBI Taxonomy" id="119954"/>
    <lineage>
        <taxon>Eukaryota</taxon>
        <taxon>Viridiplantae</taxon>
        <taxon>Streptophyta</taxon>
        <taxon>Embryophyta</taxon>
        <taxon>Tracheophyta</taxon>
        <taxon>Spermatophyta</taxon>
        <taxon>Magnoliopsida</taxon>
        <taxon>eudicotyledons</taxon>
        <taxon>Gunneridae</taxon>
        <taxon>Pentapetalae</taxon>
        <taxon>rosids</taxon>
        <taxon>malvids</taxon>
        <taxon>Myrtales</taxon>
        <taxon>Melastomataceae</taxon>
        <taxon>Melastomatoideae</taxon>
        <taxon>Melastomateae</taxon>
        <taxon>Melastoma</taxon>
    </lineage>
</organism>
<protein>
    <submittedName>
        <fullName evidence="1">Uncharacterized protein</fullName>
    </submittedName>
</protein>